<dbReference type="AlphaFoldDB" id="A0A7W1WMP0"/>
<protein>
    <submittedName>
        <fullName evidence="1">Uncharacterized protein</fullName>
    </submittedName>
</protein>
<comment type="caution">
    <text evidence="1">The sequence shown here is derived from an EMBL/GenBank/DDBJ whole genome shotgun (WGS) entry which is preliminary data.</text>
</comment>
<dbReference type="RefSeq" id="WP_181749984.1">
    <property type="nucleotide sequence ID" value="NZ_JACEIQ010000001.1"/>
</dbReference>
<name>A0A7W1WMP0_9BACL</name>
<evidence type="ECO:0000313" key="1">
    <source>
        <dbReference type="EMBL" id="MBA4492745.1"/>
    </source>
</evidence>
<proteinExistence type="predicted"/>
<reference evidence="1 2" key="1">
    <citation type="submission" date="2020-07" db="EMBL/GenBank/DDBJ databases">
        <authorList>
            <person name="Feng H."/>
        </authorList>
    </citation>
    <scope>NUCLEOTIDE SEQUENCE [LARGE SCALE GENOMIC DNA]</scope>
    <source>
        <strain evidence="2">s-10</strain>
    </source>
</reference>
<sequence>MTEQQMLEKFQGIIQFQTTLHENKTDWLLEKLIPLLNIPFDQQSYEQARLYAKENQKPSVYYKQGMTDSRCLVLVEFWTFSSHYIIIRCNESLANQVRELLKQAAKENDLQNCLIKQSKMNDIVRRHDLEIDIVDEFDLWSTLFKQRRFWKEYIFLGLDEEMYPSDDMIYPELVDPIRFNITDDSGFMVWIGDRITDSTLCLSHPSLSKPFELGWDDGAMWHPHVLRWEELDKICLYLTIQYPDHFVVPFLLMHRFAPVTRQDDEKEIARKVKAAWRSLGLFTEEEIEQFDAMVHFKPHFEWSYESDQGWYHACESPSDIYSMRHICNDRFPFKALDEVLQAIDQQMDTAEWKEAEEKWKTLLLTYSTEEDNHWFERRESTRELADGDLPF</sequence>
<organism evidence="1 2">
    <name type="scientific">Paenactinomyces guangxiensis</name>
    <dbReference type="NCBI Taxonomy" id="1490290"/>
    <lineage>
        <taxon>Bacteria</taxon>
        <taxon>Bacillati</taxon>
        <taxon>Bacillota</taxon>
        <taxon>Bacilli</taxon>
        <taxon>Bacillales</taxon>
        <taxon>Thermoactinomycetaceae</taxon>
        <taxon>Paenactinomyces</taxon>
    </lineage>
</organism>
<gene>
    <name evidence="1" type="ORF">H1191_00260</name>
</gene>
<dbReference type="Proteomes" id="UP000535491">
    <property type="component" value="Unassembled WGS sequence"/>
</dbReference>
<dbReference type="EMBL" id="JACEIQ010000001">
    <property type="protein sequence ID" value="MBA4492745.1"/>
    <property type="molecule type" value="Genomic_DNA"/>
</dbReference>
<keyword evidence="2" id="KW-1185">Reference proteome</keyword>
<evidence type="ECO:0000313" key="2">
    <source>
        <dbReference type="Proteomes" id="UP000535491"/>
    </source>
</evidence>
<accession>A0A7W1WMP0</accession>